<keyword evidence="5" id="KW-0677">Repeat</keyword>
<dbReference type="InterPro" id="IPR031127">
    <property type="entry name" value="E3_UB_ligase_RBR"/>
</dbReference>
<evidence type="ECO:0000313" key="12">
    <source>
        <dbReference type="Proteomes" id="UP000629468"/>
    </source>
</evidence>
<dbReference type="SUPFAM" id="SSF57850">
    <property type="entry name" value="RING/U-box"/>
    <property type="match status" value="2"/>
</dbReference>
<reference evidence="11 12" key="1">
    <citation type="journal article" name="Sci. Rep.">
        <title>Telomere-to-telomere assembled and centromere annotated genomes of the two main subspecies of the button mushroom Agaricus bisporus reveal especially polymorphic chromosome ends.</title>
        <authorList>
            <person name="Sonnenberg A.S.M."/>
            <person name="Sedaghat-Telgerd N."/>
            <person name="Lavrijssen B."/>
            <person name="Ohm R.A."/>
            <person name="Hendrickx P.M."/>
            <person name="Scholtmeijer K."/>
            <person name="Baars J.J.P."/>
            <person name="van Peer A."/>
        </authorList>
    </citation>
    <scope>NUCLEOTIDE SEQUENCE [LARGE SCALE GENOMIC DNA]</scope>
    <source>
        <strain evidence="11 12">H119_p4</strain>
    </source>
</reference>
<keyword evidence="6" id="KW-0863">Zinc-finger</keyword>
<evidence type="ECO:0000313" key="11">
    <source>
        <dbReference type="EMBL" id="KAF7759923.1"/>
    </source>
</evidence>
<dbReference type="PROSITE" id="PS51873">
    <property type="entry name" value="TRIAD"/>
    <property type="match status" value="1"/>
</dbReference>
<accession>A0A8H7EUW1</accession>
<feature type="domain" description="RING-type" evidence="10">
    <location>
        <begin position="240"/>
        <end position="447"/>
    </location>
</feature>
<evidence type="ECO:0000256" key="6">
    <source>
        <dbReference type="ARBA" id="ARBA00022771"/>
    </source>
</evidence>
<evidence type="ECO:0000256" key="8">
    <source>
        <dbReference type="ARBA" id="ARBA00022833"/>
    </source>
</evidence>
<dbReference type="GO" id="GO:0016567">
    <property type="term" value="P:protein ubiquitination"/>
    <property type="evidence" value="ECO:0007669"/>
    <property type="project" value="InterPro"/>
</dbReference>
<keyword evidence="4" id="KW-0479">Metal-binding</keyword>
<sequence>MYSFLNSRNPYARSDSSMSSSSTSTITGSRSFEVRSPSPIDSTSSALDTSSDTHTFFDSIPNDNDDDDDIDLETSILIAEIFYSDLQTALNARKGKSPQGSSLSDAEYALQIQSEQLEGMLNEMRDTRIARRMQDALCLDRDLIQELVLSERVAQQDREAAVALSQGSQLPRLTDEQRAMDGHAVVSGNNSFMSSDMLEALSPKLKEAPGGNFDKGKSKVVSFGPSTSSFLLGSSNSISKPVERPQCVSCDDRIPPGRASLKAPCDHHYCAACIAQLVRAATTDESLFPVRCCRTTIPTASLTHVLSSALLATFQAKVKEFGTPANARVYCSISTCSAFLGNADEAKRQQPVLWYTPSQAKLRCERCRVETCVECRRPAHPNDICKHNQAVQEVKDLARTQGWQTCPRCERIIELSFGCNHMTCYCGFEFCYGCAAKWKTCGCDQWEERRLYATAEARMERDLGAQAQREAPVQWRRQVEEFAQNLRVNHDCYPGHRWKGQGPGECEECGSYMPVFLKMCRDCRLTIEASISYWQSMVLKLDPPRIPVNFSSLRTPLDDVFLFLHILTSIHLLSQQTTHDTCHTTKHV</sequence>
<dbReference type="Gene3D" id="1.20.120.1750">
    <property type="match status" value="1"/>
</dbReference>
<feature type="compositionally biased region" description="Low complexity" evidence="9">
    <location>
        <begin position="41"/>
        <end position="62"/>
    </location>
</feature>
<dbReference type="InterPro" id="IPR013083">
    <property type="entry name" value="Znf_RING/FYVE/PHD"/>
</dbReference>
<organism evidence="11 12">
    <name type="scientific">Agaricus bisporus var. burnettii</name>
    <dbReference type="NCBI Taxonomy" id="192524"/>
    <lineage>
        <taxon>Eukaryota</taxon>
        <taxon>Fungi</taxon>
        <taxon>Dikarya</taxon>
        <taxon>Basidiomycota</taxon>
        <taxon>Agaricomycotina</taxon>
        <taxon>Agaricomycetes</taxon>
        <taxon>Agaricomycetidae</taxon>
        <taxon>Agaricales</taxon>
        <taxon>Agaricineae</taxon>
        <taxon>Agaricaceae</taxon>
        <taxon>Agaricus</taxon>
    </lineage>
</organism>
<proteinExistence type="predicted"/>
<name>A0A8H7EUW1_AGABI</name>
<keyword evidence="7" id="KW-0833">Ubl conjugation pathway</keyword>
<evidence type="ECO:0000256" key="4">
    <source>
        <dbReference type="ARBA" id="ARBA00022723"/>
    </source>
</evidence>
<dbReference type="GO" id="GO:0061630">
    <property type="term" value="F:ubiquitin protein ligase activity"/>
    <property type="evidence" value="ECO:0007669"/>
    <property type="project" value="UniProtKB-EC"/>
</dbReference>
<dbReference type="Gene3D" id="3.30.40.10">
    <property type="entry name" value="Zinc/RING finger domain, C3HC4 (zinc finger)"/>
    <property type="match status" value="1"/>
</dbReference>
<evidence type="ECO:0000256" key="3">
    <source>
        <dbReference type="ARBA" id="ARBA00022679"/>
    </source>
</evidence>
<dbReference type="GO" id="GO:0008270">
    <property type="term" value="F:zinc ion binding"/>
    <property type="evidence" value="ECO:0007669"/>
    <property type="project" value="UniProtKB-KW"/>
</dbReference>
<dbReference type="InterPro" id="IPR017907">
    <property type="entry name" value="Znf_RING_CS"/>
</dbReference>
<dbReference type="InterPro" id="IPR044066">
    <property type="entry name" value="TRIAD_supradom"/>
</dbReference>
<evidence type="ECO:0000259" key="10">
    <source>
        <dbReference type="PROSITE" id="PS51873"/>
    </source>
</evidence>
<evidence type="ECO:0000256" key="7">
    <source>
        <dbReference type="ARBA" id="ARBA00022786"/>
    </source>
</evidence>
<dbReference type="EC" id="2.3.2.31" evidence="2"/>
<keyword evidence="8" id="KW-0862">Zinc</keyword>
<comment type="caution">
    <text evidence="11">The sequence shown here is derived from an EMBL/GenBank/DDBJ whole genome shotgun (WGS) entry which is preliminary data.</text>
</comment>
<keyword evidence="3" id="KW-0808">Transferase</keyword>
<dbReference type="Pfam" id="PF01485">
    <property type="entry name" value="IBR"/>
    <property type="match status" value="2"/>
</dbReference>
<evidence type="ECO:0000256" key="5">
    <source>
        <dbReference type="ARBA" id="ARBA00022737"/>
    </source>
</evidence>
<dbReference type="CDD" id="cd22584">
    <property type="entry name" value="Rcat_RBR_unk"/>
    <property type="match status" value="1"/>
</dbReference>
<dbReference type="InterPro" id="IPR002867">
    <property type="entry name" value="IBR_dom"/>
</dbReference>
<dbReference type="AlphaFoldDB" id="A0A8H7EUW1"/>
<dbReference type="Proteomes" id="UP000629468">
    <property type="component" value="Unassembled WGS sequence"/>
</dbReference>
<protein>
    <recommendedName>
        <fullName evidence="2">RBR-type E3 ubiquitin transferase</fullName>
        <ecNumber evidence="2">2.3.2.31</ecNumber>
    </recommendedName>
</protein>
<dbReference type="PROSITE" id="PS00518">
    <property type="entry name" value="ZF_RING_1"/>
    <property type="match status" value="1"/>
</dbReference>
<evidence type="ECO:0000256" key="2">
    <source>
        <dbReference type="ARBA" id="ARBA00012251"/>
    </source>
</evidence>
<comment type="catalytic activity">
    <reaction evidence="1">
        <text>[E2 ubiquitin-conjugating enzyme]-S-ubiquitinyl-L-cysteine + [acceptor protein]-L-lysine = [E2 ubiquitin-conjugating enzyme]-L-cysteine + [acceptor protein]-N(6)-ubiquitinyl-L-lysine.</text>
        <dbReference type="EC" id="2.3.2.31"/>
    </reaction>
</comment>
<feature type="compositionally biased region" description="Low complexity" evidence="9">
    <location>
        <begin position="14"/>
        <end position="31"/>
    </location>
</feature>
<evidence type="ECO:0000256" key="1">
    <source>
        <dbReference type="ARBA" id="ARBA00001798"/>
    </source>
</evidence>
<dbReference type="EMBL" id="JABXXO010000016">
    <property type="protein sequence ID" value="KAF7759923.1"/>
    <property type="molecule type" value="Genomic_DNA"/>
</dbReference>
<gene>
    <name evidence="11" type="ORF">Agabi119p4_11618</name>
</gene>
<evidence type="ECO:0000256" key="9">
    <source>
        <dbReference type="SAM" id="MobiDB-lite"/>
    </source>
</evidence>
<feature type="region of interest" description="Disordered" evidence="9">
    <location>
        <begin position="1"/>
        <end position="65"/>
    </location>
</feature>
<dbReference type="PANTHER" id="PTHR11685">
    <property type="entry name" value="RBR FAMILY RING FINGER AND IBR DOMAIN-CONTAINING"/>
    <property type="match status" value="1"/>
</dbReference>